<dbReference type="AlphaFoldDB" id="A0AA36DMF5"/>
<feature type="transmembrane region" description="Helical" evidence="2">
    <location>
        <begin position="34"/>
        <end position="57"/>
    </location>
</feature>
<sequence length="106" mass="11780">MPLQIPGEDIAAGLEESFDKEAQKKSQKEWSDMLYFFIPMGVVLLTSLLLEAVAIYWSRALARNEREAEEAANRRKAAAAAKKEGSLSDLSEKSARDVNPSDAFFN</sequence>
<gene>
    <name evidence="3" type="ORF">CYNAS_LOCUS2266</name>
</gene>
<evidence type="ECO:0000256" key="1">
    <source>
        <dbReference type="SAM" id="MobiDB-lite"/>
    </source>
</evidence>
<proteinExistence type="predicted"/>
<evidence type="ECO:0000256" key="2">
    <source>
        <dbReference type="SAM" id="Phobius"/>
    </source>
</evidence>
<reference evidence="3" key="1">
    <citation type="submission" date="2023-07" db="EMBL/GenBank/DDBJ databases">
        <authorList>
            <consortium name="CYATHOMIX"/>
        </authorList>
    </citation>
    <scope>NUCLEOTIDE SEQUENCE</scope>
    <source>
        <strain evidence="3">N/A</strain>
    </source>
</reference>
<keyword evidence="2" id="KW-1133">Transmembrane helix</keyword>
<comment type="caution">
    <text evidence="3">The sequence shown here is derived from an EMBL/GenBank/DDBJ whole genome shotgun (WGS) entry which is preliminary data.</text>
</comment>
<dbReference type="EMBL" id="CATQJL010000001">
    <property type="protein sequence ID" value="CAJ0590283.1"/>
    <property type="molecule type" value="Genomic_DNA"/>
</dbReference>
<keyword evidence="2" id="KW-0472">Membrane</keyword>
<organism evidence="3 4">
    <name type="scientific">Cylicocyclus nassatus</name>
    <name type="common">Nematode worm</name>
    <dbReference type="NCBI Taxonomy" id="53992"/>
    <lineage>
        <taxon>Eukaryota</taxon>
        <taxon>Metazoa</taxon>
        <taxon>Ecdysozoa</taxon>
        <taxon>Nematoda</taxon>
        <taxon>Chromadorea</taxon>
        <taxon>Rhabditida</taxon>
        <taxon>Rhabditina</taxon>
        <taxon>Rhabditomorpha</taxon>
        <taxon>Strongyloidea</taxon>
        <taxon>Strongylidae</taxon>
        <taxon>Cylicocyclus</taxon>
    </lineage>
</organism>
<evidence type="ECO:0000313" key="4">
    <source>
        <dbReference type="Proteomes" id="UP001176961"/>
    </source>
</evidence>
<name>A0AA36DMF5_CYLNA</name>
<keyword evidence="4" id="KW-1185">Reference proteome</keyword>
<protein>
    <submittedName>
        <fullName evidence="3">Uncharacterized protein</fullName>
    </submittedName>
</protein>
<evidence type="ECO:0000313" key="3">
    <source>
        <dbReference type="EMBL" id="CAJ0590283.1"/>
    </source>
</evidence>
<keyword evidence="2" id="KW-0812">Transmembrane</keyword>
<accession>A0AA36DMF5</accession>
<dbReference type="Proteomes" id="UP001176961">
    <property type="component" value="Unassembled WGS sequence"/>
</dbReference>
<feature type="compositionally biased region" description="Basic and acidic residues" evidence="1">
    <location>
        <begin position="81"/>
        <end position="96"/>
    </location>
</feature>
<feature type="region of interest" description="Disordered" evidence="1">
    <location>
        <begin position="68"/>
        <end position="106"/>
    </location>
</feature>